<evidence type="ECO:0000313" key="1">
    <source>
        <dbReference type="EMBL" id="KAF2147945.1"/>
    </source>
</evidence>
<protein>
    <submittedName>
        <fullName evidence="1">Uncharacterized protein</fullName>
    </submittedName>
</protein>
<proteinExistence type="predicted"/>
<sequence length="100" mass="11305">MSCTSKAAVTTGKVPATPLPDWSMIKNAATIEALKAYENTVRDWIGYYTEQMLDLPRAATYNLLRETCYQQKNLCQGLIRECSSRKQELEALEAEAKKKN</sequence>
<evidence type="ECO:0000313" key="2">
    <source>
        <dbReference type="Proteomes" id="UP000799439"/>
    </source>
</evidence>
<reference evidence="1" key="1">
    <citation type="journal article" date="2020" name="Stud. Mycol.">
        <title>101 Dothideomycetes genomes: a test case for predicting lifestyles and emergence of pathogens.</title>
        <authorList>
            <person name="Haridas S."/>
            <person name="Albert R."/>
            <person name="Binder M."/>
            <person name="Bloem J."/>
            <person name="Labutti K."/>
            <person name="Salamov A."/>
            <person name="Andreopoulos B."/>
            <person name="Baker S."/>
            <person name="Barry K."/>
            <person name="Bills G."/>
            <person name="Bluhm B."/>
            <person name="Cannon C."/>
            <person name="Castanera R."/>
            <person name="Culley D."/>
            <person name="Daum C."/>
            <person name="Ezra D."/>
            <person name="Gonzalez J."/>
            <person name="Henrissat B."/>
            <person name="Kuo A."/>
            <person name="Liang C."/>
            <person name="Lipzen A."/>
            <person name="Lutzoni F."/>
            <person name="Magnuson J."/>
            <person name="Mondo S."/>
            <person name="Nolan M."/>
            <person name="Ohm R."/>
            <person name="Pangilinan J."/>
            <person name="Park H.-J."/>
            <person name="Ramirez L."/>
            <person name="Alfaro M."/>
            <person name="Sun H."/>
            <person name="Tritt A."/>
            <person name="Yoshinaga Y."/>
            <person name="Zwiers L.-H."/>
            <person name="Turgeon B."/>
            <person name="Goodwin S."/>
            <person name="Spatafora J."/>
            <person name="Crous P."/>
            <person name="Grigoriev I."/>
        </authorList>
    </citation>
    <scope>NUCLEOTIDE SEQUENCE</scope>
    <source>
        <strain evidence="1">CBS 260.36</strain>
    </source>
</reference>
<gene>
    <name evidence="1" type="ORF">K461DRAFT_298056</name>
</gene>
<keyword evidence="2" id="KW-1185">Reference proteome</keyword>
<organism evidence="1 2">
    <name type="scientific">Myriangium duriaei CBS 260.36</name>
    <dbReference type="NCBI Taxonomy" id="1168546"/>
    <lineage>
        <taxon>Eukaryota</taxon>
        <taxon>Fungi</taxon>
        <taxon>Dikarya</taxon>
        <taxon>Ascomycota</taxon>
        <taxon>Pezizomycotina</taxon>
        <taxon>Dothideomycetes</taxon>
        <taxon>Dothideomycetidae</taxon>
        <taxon>Myriangiales</taxon>
        <taxon>Myriangiaceae</taxon>
        <taxon>Myriangium</taxon>
    </lineage>
</organism>
<accession>A0A9P4MBT6</accession>
<dbReference type="AlphaFoldDB" id="A0A9P4MBT6"/>
<name>A0A9P4MBT6_9PEZI</name>
<dbReference type="EMBL" id="ML996094">
    <property type="protein sequence ID" value="KAF2147945.1"/>
    <property type="molecule type" value="Genomic_DNA"/>
</dbReference>
<dbReference type="Proteomes" id="UP000799439">
    <property type="component" value="Unassembled WGS sequence"/>
</dbReference>
<comment type="caution">
    <text evidence="1">The sequence shown here is derived from an EMBL/GenBank/DDBJ whole genome shotgun (WGS) entry which is preliminary data.</text>
</comment>